<feature type="signal peptide" evidence="2">
    <location>
        <begin position="1"/>
        <end position="25"/>
    </location>
</feature>
<keyword evidence="1" id="KW-0472">Membrane</keyword>
<name>A0ABM0GZ30_SACKO</name>
<dbReference type="Proteomes" id="UP000694865">
    <property type="component" value="Unplaced"/>
</dbReference>
<evidence type="ECO:0000256" key="1">
    <source>
        <dbReference type="SAM" id="Phobius"/>
    </source>
</evidence>
<keyword evidence="1" id="KW-1133">Transmembrane helix</keyword>
<keyword evidence="1" id="KW-0812">Transmembrane</keyword>
<dbReference type="RefSeq" id="XP_002740571.1">
    <property type="nucleotide sequence ID" value="XM_002740525.2"/>
</dbReference>
<dbReference type="PANTHER" id="PTHR33748:SF5">
    <property type="entry name" value="GROUND-LIKE DOMAIN-CONTAINING PROTEIN"/>
    <property type="match status" value="1"/>
</dbReference>
<keyword evidence="3" id="KW-1185">Reference proteome</keyword>
<dbReference type="GeneID" id="100375696"/>
<proteinExistence type="predicted"/>
<feature type="transmembrane region" description="Helical" evidence="1">
    <location>
        <begin position="295"/>
        <end position="319"/>
    </location>
</feature>
<evidence type="ECO:0000313" key="3">
    <source>
        <dbReference type="Proteomes" id="UP000694865"/>
    </source>
</evidence>
<dbReference type="InterPro" id="IPR033438">
    <property type="entry name" value="MOLO1"/>
</dbReference>
<protein>
    <submittedName>
        <fullName evidence="4">Uncharacterized protein LOC100375696</fullName>
    </submittedName>
</protein>
<feature type="chain" id="PRO_5046101749" evidence="2">
    <location>
        <begin position="26"/>
        <end position="337"/>
    </location>
</feature>
<dbReference type="Pfam" id="PF17175">
    <property type="entry name" value="MOLO1"/>
    <property type="match status" value="1"/>
</dbReference>
<accession>A0ABM0GZ30</accession>
<evidence type="ECO:0000313" key="4">
    <source>
        <dbReference type="RefSeq" id="XP_002740571.1"/>
    </source>
</evidence>
<gene>
    <name evidence="4" type="primary">LOC100375696</name>
</gene>
<evidence type="ECO:0000256" key="2">
    <source>
        <dbReference type="SAM" id="SignalP"/>
    </source>
</evidence>
<dbReference type="PANTHER" id="PTHR33748">
    <property type="entry name" value="PROTEIN CBG04600"/>
    <property type="match status" value="1"/>
</dbReference>
<reference evidence="4" key="1">
    <citation type="submission" date="2025-08" db="UniProtKB">
        <authorList>
            <consortium name="RefSeq"/>
        </authorList>
    </citation>
    <scope>IDENTIFICATION</scope>
    <source>
        <tissue evidence="4">Testes</tissue>
    </source>
</reference>
<keyword evidence="2" id="KW-0732">Signal</keyword>
<organism evidence="3 4">
    <name type="scientific">Saccoglossus kowalevskii</name>
    <name type="common">Acorn worm</name>
    <dbReference type="NCBI Taxonomy" id="10224"/>
    <lineage>
        <taxon>Eukaryota</taxon>
        <taxon>Metazoa</taxon>
        <taxon>Hemichordata</taxon>
        <taxon>Enteropneusta</taxon>
        <taxon>Harrimaniidae</taxon>
        <taxon>Saccoglossus</taxon>
    </lineage>
</organism>
<sequence>MRVNPTWWMYMLLVSALCKLVGIHATHSRTLNIPSFEWDLKDYPNPLDSTDICNHPQRESWICDPNGILNNEEALTLDNNLDDIRLTTLCTCDRCQGGNGERNGYVISFALLNKMQGIYHNPQSPTDREILKEAHIWTKYLRRRAWKFGDCGNDAVLLLSLQDKVIYMSTGEEVCTILSDRKIKEILVTSSWRFTDRDYFLGLRDITQTLEKTLRDGDKDETEPFVLGMTLEEVKYIGFILFGPLTILDLITIVFCAQVFCNVYVRGCKSHDVCYKVEFKKRRISEGFKLCCQPVGALLVVALVAAVNVGAFAGIVLLLRHETSLCGVNSGAGVRWT</sequence>
<dbReference type="Gene3D" id="3.10.310.50">
    <property type="match status" value="1"/>
</dbReference>